<reference evidence="9 10" key="1">
    <citation type="submission" date="2023-04" db="EMBL/GenBank/DDBJ databases">
        <title>Genome of Basidiobolus ranarum AG-B5.</title>
        <authorList>
            <person name="Stajich J.E."/>
            <person name="Carter-House D."/>
            <person name="Gryganskyi A."/>
        </authorList>
    </citation>
    <scope>NUCLEOTIDE SEQUENCE [LARGE SCALE GENOMIC DNA]</scope>
    <source>
        <strain evidence="9 10">AG-B5</strain>
    </source>
</reference>
<dbReference type="Gene3D" id="1.10.287.110">
    <property type="entry name" value="DnaJ domain"/>
    <property type="match status" value="1"/>
</dbReference>
<evidence type="ECO:0000313" key="9">
    <source>
        <dbReference type="EMBL" id="KAK9768261.1"/>
    </source>
</evidence>
<dbReference type="SMART" id="SM00271">
    <property type="entry name" value="DnaJ"/>
    <property type="match status" value="1"/>
</dbReference>
<dbReference type="SUPFAM" id="SSF49493">
    <property type="entry name" value="HSP40/DnaJ peptide-binding domain"/>
    <property type="match status" value="2"/>
</dbReference>
<dbReference type="Gene3D" id="2.60.260.20">
    <property type="entry name" value="Urease metallochaperone UreE, N-terminal domain"/>
    <property type="match status" value="2"/>
</dbReference>
<evidence type="ECO:0000256" key="2">
    <source>
        <dbReference type="ARBA" id="ARBA00022737"/>
    </source>
</evidence>
<proteinExistence type="inferred from homology"/>
<dbReference type="SUPFAM" id="SSF57938">
    <property type="entry name" value="DnaJ/Hsp40 cysteine-rich domain"/>
    <property type="match status" value="1"/>
</dbReference>
<dbReference type="PRINTS" id="PR00625">
    <property type="entry name" value="JDOMAIN"/>
</dbReference>
<gene>
    <name evidence="9" type="primary">SCJ1</name>
    <name evidence="9" type="ORF">K7432_001228</name>
</gene>
<dbReference type="InterPro" id="IPR008971">
    <property type="entry name" value="HSP40/DnaJ_pept-bd"/>
</dbReference>
<dbReference type="Pfam" id="PF00684">
    <property type="entry name" value="DnaJ_CXXCXGXG"/>
    <property type="match status" value="1"/>
</dbReference>
<feature type="chain" id="PRO_5046067575" evidence="6">
    <location>
        <begin position="29"/>
        <end position="377"/>
    </location>
</feature>
<evidence type="ECO:0000256" key="4">
    <source>
        <dbReference type="ARBA" id="ARBA00022833"/>
    </source>
</evidence>
<dbReference type="SUPFAM" id="SSF46565">
    <property type="entry name" value="Chaperone J-domain"/>
    <property type="match status" value="1"/>
</dbReference>
<keyword evidence="4 5" id="KW-0862">Zinc</keyword>
<dbReference type="InterPro" id="IPR036869">
    <property type="entry name" value="J_dom_sf"/>
</dbReference>
<organism evidence="9 10">
    <name type="scientific">Basidiobolus ranarum</name>
    <dbReference type="NCBI Taxonomy" id="34480"/>
    <lineage>
        <taxon>Eukaryota</taxon>
        <taxon>Fungi</taxon>
        <taxon>Fungi incertae sedis</taxon>
        <taxon>Zoopagomycota</taxon>
        <taxon>Entomophthoromycotina</taxon>
        <taxon>Basidiobolomycetes</taxon>
        <taxon>Basidiobolales</taxon>
        <taxon>Basidiobolaceae</taxon>
        <taxon>Basidiobolus</taxon>
    </lineage>
</organism>
<comment type="caution">
    <text evidence="9">The sequence shown here is derived from an EMBL/GenBank/DDBJ whole genome shotgun (WGS) entry which is preliminary data.</text>
</comment>
<dbReference type="CDD" id="cd10747">
    <property type="entry name" value="DnaJ_C"/>
    <property type="match status" value="1"/>
</dbReference>
<sequence>MRLSHFSPATLVALSVFTVSILLVVVQAGADYYSVLGVSRDATLHQVKKAYRKLSKQYHPDKNPGDKEASKKFMELNEAYEALSDDEKRRIYDRYGEEGLKQGQQGGGSHNPFDFFSQFFGGSGSRNNHDEFFQPPERKGPSINMDLEVDLKDLYLGVDLEIDIAKQVVCHHCHGSGAKDPSDVQVCSTCNGRGIRTIRQQFGPAIQIMQTECDVCHGKGKVIKTQCPHCHGNKVERGYEQITVIVQKGTADNHQLVYEKEGDQHPDITPGDVVFTIRTAPHERFTRQGHDLYAKESITLVEALTGFEKTIDHLDGAPITLKRDGVTPSGFVQTLTEQGMPHPNYSKEKGDLFVEYSVQFPTSLTEEVKQKIKELLQ</sequence>
<dbReference type="InterPro" id="IPR018253">
    <property type="entry name" value="DnaJ_domain_CS"/>
</dbReference>
<dbReference type="PROSITE" id="PS50076">
    <property type="entry name" value="DNAJ_2"/>
    <property type="match status" value="1"/>
</dbReference>
<keyword evidence="2" id="KW-0677">Repeat</keyword>
<dbReference type="PROSITE" id="PS00636">
    <property type="entry name" value="DNAJ_1"/>
    <property type="match status" value="1"/>
</dbReference>
<feature type="signal peptide" evidence="6">
    <location>
        <begin position="1"/>
        <end position="28"/>
    </location>
</feature>
<dbReference type="Proteomes" id="UP001479436">
    <property type="component" value="Unassembled WGS sequence"/>
</dbReference>
<dbReference type="InterPro" id="IPR012724">
    <property type="entry name" value="DnaJ"/>
</dbReference>
<evidence type="ECO:0000259" key="8">
    <source>
        <dbReference type="PROSITE" id="PS51188"/>
    </source>
</evidence>
<name>A0ABR2X3E2_9FUNG</name>
<accession>A0ABR2X3E2</accession>
<evidence type="ECO:0000313" key="10">
    <source>
        <dbReference type="Proteomes" id="UP001479436"/>
    </source>
</evidence>
<protein>
    <submittedName>
        <fullName evidence="9">DnaJ- protein scj1</fullName>
    </submittedName>
</protein>
<dbReference type="InterPro" id="IPR044713">
    <property type="entry name" value="DNJA1/2-like"/>
</dbReference>
<feature type="domain" description="J" evidence="7">
    <location>
        <begin position="31"/>
        <end position="96"/>
    </location>
</feature>
<dbReference type="InterPro" id="IPR002939">
    <property type="entry name" value="DnaJ_C"/>
</dbReference>
<keyword evidence="6" id="KW-0732">Signal</keyword>
<keyword evidence="10" id="KW-1185">Reference proteome</keyword>
<dbReference type="HAMAP" id="MF_01152">
    <property type="entry name" value="DnaJ"/>
    <property type="match status" value="1"/>
</dbReference>
<evidence type="ECO:0000256" key="5">
    <source>
        <dbReference type="PROSITE-ProRule" id="PRU00546"/>
    </source>
</evidence>
<dbReference type="CDD" id="cd10719">
    <property type="entry name" value="DnaJ_zf"/>
    <property type="match status" value="1"/>
</dbReference>
<dbReference type="Pfam" id="PF00226">
    <property type="entry name" value="DnaJ"/>
    <property type="match status" value="1"/>
</dbReference>
<feature type="domain" description="CR-type" evidence="8">
    <location>
        <begin position="157"/>
        <end position="239"/>
    </location>
</feature>
<dbReference type="CDD" id="cd06257">
    <property type="entry name" value="DnaJ"/>
    <property type="match status" value="1"/>
</dbReference>
<keyword evidence="3 5" id="KW-0863">Zinc-finger</keyword>
<dbReference type="Pfam" id="PF01556">
    <property type="entry name" value="DnaJ_C"/>
    <property type="match status" value="1"/>
</dbReference>
<dbReference type="InterPro" id="IPR036410">
    <property type="entry name" value="HSP_DnaJ_Cys-rich_dom_sf"/>
</dbReference>
<feature type="zinc finger region" description="CR-type" evidence="5">
    <location>
        <begin position="157"/>
        <end position="239"/>
    </location>
</feature>
<evidence type="ECO:0000259" key="7">
    <source>
        <dbReference type="PROSITE" id="PS50076"/>
    </source>
</evidence>
<dbReference type="PANTHER" id="PTHR43888">
    <property type="entry name" value="DNAJ-LIKE-2, ISOFORM A-RELATED"/>
    <property type="match status" value="1"/>
</dbReference>
<dbReference type="PROSITE" id="PS51188">
    <property type="entry name" value="ZF_CR"/>
    <property type="match status" value="1"/>
</dbReference>
<evidence type="ECO:0000256" key="3">
    <source>
        <dbReference type="ARBA" id="ARBA00022771"/>
    </source>
</evidence>
<evidence type="ECO:0000256" key="6">
    <source>
        <dbReference type="SAM" id="SignalP"/>
    </source>
</evidence>
<evidence type="ECO:0000256" key="1">
    <source>
        <dbReference type="ARBA" id="ARBA00022723"/>
    </source>
</evidence>
<dbReference type="EMBL" id="JASJQH010000026">
    <property type="protein sequence ID" value="KAK9768261.1"/>
    <property type="molecule type" value="Genomic_DNA"/>
</dbReference>
<keyword evidence="1 5" id="KW-0479">Metal-binding</keyword>
<dbReference type="InterPro" id="IPR001305">
    <property type="entry name" value="HSP_DnaJ_Cys-rich_dom"/>
</dbReference>
<dbReference type="Gene3D" id="2.10.230.10">
    <property type="entry name" value="Heat shock protein DnaJ, cysteine-rich domain"/>
    <property type="match status" value="1"/>
</dbReference>
<dbReference type="InterPro" id="IPR001623">
    <property type="entry name" value="DnaJ_domain"/>
</dbReference>